<reference evidence="1 2" key="1">
    <citation type="submission" date="2020-07" db="EMBL/GenBank/DDBJ databases">
        <title>Bradyrhizobium diversity isolated from nodules of indigenous legumes of Western Australia.</title>
        <authorList>
            <person name="Klepa M.S."/>
        </authorList>
    </citation>
    <scope>NUCLEOTIDE SEQUENCE [LARGE SCALE GENOMIC DNA]</scope>
    <source>
        <strain evidence="1 2">CNPSo 4019</strain>
    </source>
</reference>
<dbReference type="Proteomes" id="UP001194539">
    <property type="component" value="Unassembled WGS sequence"/>
</dbReference>
<dbReference type="EMBL" id="JACEGD010000011">
    <property type="protein sequence ID" value="MBH5387363.1"/>
    <property type="molecule type" value="Genomic_DNA"/>
</dbReference>
<proteinExistence type="predicted"/>
<name>A0ABS0P272_9BRAD</name>
<comment type="caution">
    <text evidence="1">The sequence shown here is derived from an EMBL/GenBank/DDBJ whole genome shotgun (WGS) entry which is preliminary data.</text>
</comment>
<gene>
    <name evidence="1" type="ORF">H1B27_13915</name>
</gene>
<organism evidence="1 2">
    <name type="scientific">Bradyrhizobium diversitatis</name>
    <dbReference type="NCBI Taxonomy" id="2755406"/>
    <lineage>
        <taxon>Bacteria</taxon>
        <taxon>Pseudomonadati</taxon>
        <taxon>Pseudomonadota</taxon>
        <taxon>Alphaproteobacteria</taxon>
        <taxon>Hyphomicrobiales</taxon>
        <taxon>Nitrobacteraceae</taxon>
        <taxon>Bradyrhizobium</taxon>
    </lineage>
</organism>
<keyword evidence="2" id="KW-1185">Reference proteome</keyword>
<evidence type="ECO:0000313" key="2">
    <source>
        <dbReference type="Proteomes" id="UP001194539"/>
    </source>
</evidence>
<evidence type="ECO:0000313" key="1">
    <source>
        <dbReference type="EMBL" id="MBH5387363.1"/>
    </source>
</evidence>
<protein>
    <submittedName>
        <fullName evidence="1">Uncharacterized protein</fullName>
    </submittedName>
</protein>
<accession>A0ABS0P272</accession>
<sequence length="213" mass="24043">MTKHPRDVVIPPVGTDLVPAGAPEFTLSDAIKSALTYLWYAPSHCYAGEFQLRLKEIIRAPKSEIEIGKWRSGKVPKSDFPLFKNAYNLGSAFKWNVITFQALGAECRVLVVFNAGKQKYEAILGVMGSRGIMRVLCSYEYHASEPGWHCHATHDDSESLSNSFMRGPWVKRIPSAKKLHRQPKFAKFTIGDEVEALRFALRRYKIDQKGSLL</sequence>
<dbReference type="RefSeq" id="WP_197966428.1">
    <property type="nucleotide sequence ID" value="NZ_JACEGD010000011.1"/>
</dbReference>